<dbReference type="Proteomes" id="UP001059401">
    <property type="component" value="Chromosome"/>
</dbReference>
<evidence type="ECO:0000313" key="5">
    <source>
        <dbReference type="Proteomes" id="UP001059401"/>
    </source>
</evidence>
<evidence type="ECO:0000313" key="4">
    <source>
        <dbReference type="Proteomes" id="UP001058682"/>
    </source>
</evidence>
<proteinExistence type="predicted"/>
<gene>
    <name evidence="3" type="ORF">E4N74_09660</name>
    <name evidence="2" type="ORF">E4N76_10720</name>
</gene>
<keyword evidence="1" id="KW-0732">Signal</keyword>
<evidence type="ECO:0000313" key="3">
    <source>
        <dbReference type="EMBL" id="UTY34238.1"/>
    </source>
</evidence>
<feature type="chain" id="PRO_5042172813" evidence="1">
    <location>
        <begin position="18"/>
        <end position="231"/>
    </location>
</feature>
<dbReference type="KEGG" id="tpk:JO40_02530"/>
<dbReference type="SUPFAM" id="SSF81296">
    <property type="entry name" value="E set domains"/>
    <property type="match status" value="2"/>
</dbReference>
<name>A0AAE9MWA4_9SPIR</name>
<dbReference type="InterPro" id="IPR013783">
    <property type="entry name" value="Ig-like_fold"/>
</dbReference>
<dbReference type="RefSeq" id="WP_044977744.1">
    <property type="nucleotide sequence ID" value="NZ_CP009228.1"/>
</dbReference>
<dbReference type="EMBL" id="CP038802">
    <property type="protein sequence ID" value="UTY29385.1"/>
    <property type="molecule type" value="Genomic_DNA"/>
</dbReference>
<dbReference type="AlphaFoldDB" id="A0AAE9MWA4"/>
<evidence type="ECO:0000256" key="1">
    <source>
        <dbReference type="SAM" id="SignalP"/>
    </source>
</evidence>
<keyword evidence="5" id="KW-1185">Reference proteome</keyword>
<accession>A0AAE9MWA4</accession>
<dbReference type="InterPro" id="IPR014756">
    <property type="entry name" value="Ig_E-set"/>
</dbReference>
<sequence length="231" mass="26759">MKKSLFLLIFISLFLPAAFSEKNIEPEVYQKLVESIVRIEAPKIKDGYIIFTSTGIRHVGITFSHEDYKQIHTLKKLSRSEFEKPIFFYIFPIPDELTEIQYRLVIDGLWSSDPLNQNTIFDHTHAMSVSGIDIPYKKEYKTEINNKNSVKFIYFGESKKKIRLAGSFNNWDPFMYDLIEVAPGRYELDLNLPSGTWFYAYFSGSTQLPDNTNKNHVYTADGRIASVITVQ</sequence>
<dbReference type="EMBL" id="CP038804">
    <property type="protein sequence ID" value="UTY34238.1"/>
    <property type="molecule type" value="Genomic_DNA"/>
</dbReference>
<protein>
    <submittedName>
        <fullName evidence="3">Isoamylase</fullName>
    </submittedName>
</protein>
<organism evidence="3 4">
    <name type="scientific">Treponema putidum</name>
    <dbReference type="NCBI Taxonomy" id="221027"/>
    <lineage>
        <taxon>Bacteria</taxon>
        <taxon>Pseudomonadati</taxon>
        <taxon>Spirochaetota</taxon>
        <taxon>Spirochaetia</taxon>
        <taxon>Spirochaetales</taxon>
        <taxon>Treponemataceae</taxon>
        <taxon>Treponema</taxon>
    </lineage>
</organism>
<dbReference type="Gene3D" id="2.60.40.10">
    <property type="entry name" value="Immunoglobulins"/>
    <property type="match status" value="1"/>
</dbReference>
<evidence type="ECO:0000313" key="2">
    <source>
        <dbReference type="EMBL" id="UTY29385.1"/>
    </source>
</evidence>
<reference evidence="3" key="1">
    <citation type="submission" date="2019-04" db="EMBL/GenBank/DDBJ databases">
        <title>Whole genome sequencing of oral phylogroup 2 treponemes.</title>
        <authorList>
            <person name="Chan Y."/>
            <person name="Zeng H.H."/>
            <person name="Yu X.L."/>
            <person name="Leung W.K."/>
            <person name="Watt R.M."/>
        </authorList>
    </citation>
    <scope>NUCLEOTIDE SEQUENCE</scope>
    <source>
        <strain evidence="3">OMZ 835</strain>
        <strain evidence="2">OMZ 847</strain>
    </source>
</reference>
<feature type="signal peptide" evidence="1">
    <location>
        <begin position="1"/>
        <end position="17"/>
    </location>
</feature>
<dbReference type="Proteomes" id="UP001058682">
    <property type="component" value="Chromosome"/>
</dbReference>